<protein>
    <submittedName>
        <fullName evidence="3">Serglycin</fullName>
    </submittedName>
</protein>
<reference evidence="3 4" key="1">
    <citation type="submission" date="2024-01" db="EMBL/GenBank/DDBJ databases">
        <authorList>
            <person name="Alioto T."/>
            <person name="Alioto T."/>
            <person name="Gomez Garrido J."/>
        </authorList>
    </citation>
    <scope>NUCLEOTIDE SEQUENCE [LARGE SCALE GENOMIC DNA]</scope>
</reference>
<evidence type="ECO:0000256" key="1">
    <source>
        <dbReference type="SAM" id="MobiDB-lite"/>
    </source>
</evidence>
<evidence type="ECO:0000313" key="4">
    <source>
        <dbReference type="Proteomes" id="UP001314229"/>
    </source>
</evidence>
<keyword evidence="4" id="KW-1185">Reference proteome</keyword>
<sequence>MKLILLLVISCLALNNGQGAPTGATYKFVKCNPDGDQANCVTYQSPEMAWSPDLPAKLPASTAQYLEAEPVEDESPVEDEDEDLFGGEDENDEVEEEEDESQTTSEDRESPLLPEEGSGLYEGSGSEGSFIGDQAFVAEMGSGESWTETDTEPFKGGRADTSDMRRYTRSLPDEAKPAEQEMKDDHLLQL</sequence>
<accession>A0AAV1NXF8</accession>
<feature type="compositionally biased region" description="Acidic residues" evidence="1">
    <location>
        <begin position="69"/>
        <end position="101"/>
    </location>
</feature>
<gene>
    <name evidence="3" type="ORF">FSCOSCO3_A019624</name>
</gene>
<name>A0AAV1NXF8_SCOSC</name>
<organism evidence="3 4">
    <name type="scientific">Scomber scombrus</name>
    <name type="common">Atlantic mackerel</name>
    <name type="synonym">Scomber vernalis</name>
    <dbReference type="NCBI Taxonomy" id="13677"/>
    <lineage>
        <taxon>Eukaryota</taxon>
        <taxon>Metazoa</taxon>
        <taxon>Chordata</taxon>
        <taxon>Craniata</taxon>
        <taxon>Vertebrata</taxon>
        <taxon>Euteleostomi</taxon>
        <taxon>Actinopterygii</taxon>
        <taxon>Neopterygii</taxon>
        <taxon>Teleostei</taxon>
        <taxon>Neoteleostei</taxon>
        <taxon>Acanthomorphata</taxon>
        <taxon>Pelagiaria</taxon>
        <taxon>Scombriformes</taxon>
        <taxon>Scombridae</taxon>
        <taxon>Scomber</taxon>
    </lineage>
</organism>
<dbReference type="AlphaFoldDB" id="A0AAV1NXF8"/>
<evidence type="ECO:0000256" key="2">
    <source>
        <dbReference type="SAM" id="SignalP"/>
    </source>
</evidence>
<comment type="caution">
    <text evidence="3">The sequence shown here is derived from an EMBL/GenBank/DDBJ whole genome shotgun (WGS) entry which is preliminary data.</text>
</comment>
<feature type="region of interest" description="Disordered" evidence="1">
    <location>
        <begin position="68"/>
        <end position="190"/>
    </location>
</feature>
<keyword evidence="2" id="KW-0732">Signal</keyword>
<dbReference type="Proteomes" id="UP001314229">
    <property type="component" value="Unassembled WGS sequence"/>
</dbReference>
<feature type="chain" id="PRO_5043415764" evidence="2">
    <location>
        <begin position="20"/>
        <end position="190"/>
    </location>
</feature>
<feature type="compositionally biased region" description="Basic and acidic residues" evidence="1">
    <location>
        <begin position="152"/>
        <end position="190"/>
    </location>
</feature>
<proteinExistence type="predicted"/>
<feature type="signal peptide" evidence="2">
    <location>
        <begin position="1"/>
        <end position="19"/>
    </location>
</feature>
<dbReference type="EMBL" id="CAWUFR010000069">
    <property type="protein sequence ID" value="CAK6964047.1"/>
    <property type="molecule type" value="Genomic_DNA"/>
</dbReference>
<evidence type="ECO:0000313" key="3">
    <source>
        <dbReference type="EMBL" id="CAK6964047.1"/>
    </source>
</evidence>